<evidence type="ECO:0000256" key="1">
    <source>
        <dbReference type="SAM" id="MobiDB-lite"/>
    </source>
</evidence>
<accession>A0A0Q0YKV9</accession>
<dbReference type="RefSeq" id="WP_055176071.1">
    <property type="nucleotide sequence ID" value="NZ_JAUSQY010000001.1"/>
</dbReference>
<dbReference type="AlphaFoldDB" id="A0A0Q0YKV9"/>
<comment type="caution">
    <text evidence="3">The sequence shown here is derived from an EMBL/GenBank/DDBJ whole genome shotgun (WGS) entry which is preliminary data.</text>
</comment>
<dbReference type="PATRIC" id="fig|1544413.3.peg.650"/>
<dbReference type="SMART" id="SM00942">
    <property type="entry name" value="PriCT_1"/>
    <property type="match status" value="1"/>
</dbReference>
<reference evidence="3 4" key="1">
    <citation type="submission" date="2015-10" db="EMBL/GenBank/DDBJ databases">
        <title>Corynebacteirum lowii and Corynebacterium oculi species nova, derived from human clinical disease and and emended description of Corynebacterium mastiditis.</title>
        <authorList>
            <person name="Bernard K."/>
            <person name="Pacheco A.L."/>
            <person name="Mcdougall C."/>
            <person name="Burtx T."/>
            <person name="Weibe D."/>
            <person name="Tyler S."/>
            <person name="Olson A.B."/>
            <person name="Cnockaert M."/>
            <person name="Eguchi H."/>
            <person name="Kuwahara T."/>
            <person name="Nakayama-Imaohji H."/>
            <person name="Boudewijins M."/>
            <person name="Van Hoecke F."/>
            <person name="Bernier A.-M."/>
            <person name="Vandamme P."/>
        </authorList>
    </citation>
    <scope>NUCLEOTIDE SEQUENCE [LARGE SCALE GENOMIC DNA]</scope>
    <source>
        <strain evidence="3 4">NML 130206</strain>
    </source>
</reference>
<evidence type="ECO:0000313" key="3">
    <source>
        <dbReference type="EMBL" id="KQB87587.1"/>
    </source>
</evidence>
<evidence type="ECO:0000313" key="4">
    <source>
        <dbReference type="Proteomes" id="UP000050488"/>
    </source>
</evidence>
<organism evidence="3 4">
    <name type="scientific">Corynebacterium lowii</name>
    <dbReference type="NCBI Taxonomy" id="1544413"/>
    <lineage>
        <taxon>Bacteria</taxon>
        <taxon>Bacillati</taxon>
        <taxon>Actinomycetota</taxon>
        <taxon>Actinomycetes</taxon>
        <taxon>Mycobacteriales</taxon>
        <taxon>Corynebacteriaceae</taxon>
        <taxon>Corynebacterium</taxon>
    </lineage>
</organism>
<dbReference type="InterPro" id="IPR014820">
    <property type="entry name" value="PriCT_1"/>
</dbReference>
<protein>
    <recommendedName>
        <fullName evidence="2">Primase C-terminal 1 domain-containing protein</fullName>
    </recommendedName>
</protein>
<evidence type="ECO:0000259" key="2">
    <source>
        <dbReference type="SMART" id="SM00942"/>
    </source>
</evidence>
<dbReference type="Proteomes" id="UP000050488">
    <property type="component" value="Unassembled WGS sequence"/>
</dbReference>
<keyword evidence="4" id="KW-1185">Reference proteome</keyword>
<sequence>MVEGDHTVDAWLADAVDEDVFAQWDDATQAIEEGSRNATLSRFAGRVLIRLGTTNEARALCDRKAVRRTPPLPEAEVESIWRSATRFAKTVENQPGYVPPEDFETSLDSVRPADYSDVR</sequence>
<dbReference type="Pfam" id="PF08708">
    <property type="entry name" value="PriCT_1"/>
    <property type="match status" value="1"/>
</dbReference>
<dbReference type="EMBL" id="LKEV01000001">
    <property type="protein sequence ID" value="KQB87587.1"/>
    <property type="molecule type" value="Genomic_DNA"/>
</dbReference>
<name>A0A0Q0YKV9_9CORY</name>
<proteinExistence type="predicted"/>
<dbReference type="STRING" id="1544413.Clow_00647"/>
<gene>
    <name evidence="3" type="ORF">Clow_00647</name>
</gene>
<feature type="region of interest" description="Disordered" evidence="1">
    <location>
        <begin position="93"/>
        <end position="119"/>
    </location>
</feature>
<feature type="domain" description="Primase C-terminal 1" evidence="2">
    <location>
        <begin position="25"/>
        <end position="90"/>
    </location>
</feature>